<dbReference type="Proteomes" id="UP000254573">
    <property type="component" value="Unassembled WGS sequence"/>
</dbReference>
<accession>A0A378YBF1</accession>
<dbReference type="AlphaFoldDB" id="A0A378YBF1"/>
<sequence>MPYFQDSKKGLHFLSQEDIEAGFDSLLPSGCEEISDEAARAIQNPPLQLADATAQKMGELYAAYQAASRVDVTYETVAGVKQTFQADESSQSTLLVSTTGYNLVGATPEGFYWVARDNAQVPFTLEDLKGLYAVMLGQGKVAFDKLQTLKAAVRAATTAEAVLAINWA</sequence>
<dbReference type="KEGG" id="ppnm:LV28_00010"/>
<organism evidence="2 4">
    <name type="scientific">Pandoraea pnomenusa</name>
    <dbReference type="NCBI Taxonomy" id="93220"/>
    <lineage>
        <taxon>Bacteria</taxon>
        <taxon>Pseudomonadati</taxon>
        <taxon>Pseudomonadota</taxon>
        <taxon>Betaproteobacteria</taxon>
        <taxon>Burkholderiales</taxon>
        <taxon>Burkholderiaceae</taxon>
        <taxon>Pandoraea</taxon>
    </lineage>
</organism>
<evidence type="ECO:0000313" key="2">
    <source>
        <dbReference type="EMBL" id="SUA73841.1"/>
    </source>
</evidence>
<dbReference type="RefSeq" id="WP_038617139.1">
    <property type="nucleotide sequence ID" value="NZ_CP009553.3"/>
</dbReference>
<evidence type="ECO:0000313" key="4">
    <source>
        <dbReference type="Proteomes" id="UP000254573"/>
    </source>
</evidence>
<evidence type="ECO:0000313" key="3">
    <source>
        <dbReference type="EMBL" id="SUA82016.1"/>
    </source>
</evidence>
<dbReference type="InterPro" id="IPR025484">
    <property type="entry name" value="DUF4376"/>
</dbReference>
<dbReference type="Pfam" id="PF14301">
    <property type="entry name" value="DUF4376"/>
    <property type="match status" value="1"/>
</dbReference>
<protein>
    <recommendedName>
        <fullName evidence="1">DUF4376 domain-containing protein</fullName>
    </recommendedName>
</protein>
<feature type="domain" description="DUF4376" evidence="1">
    <location>
        <begin position="75"/>
        <end position="162"/>
    </location>
</feature>
<reference evidence="2 4" key="1">
    <citation type="submission" date="2018-06" db="EMBL/GenBank/DDBJ databases">
        <authorList>
            <consortium name="Pathogen Informatics"/>
            <person name="Doyle S."/>
        </authorList>
    </citation>
    <scope>NUCLEOTIDE SEQUENCE [LARGE SCALE GENOMIC DNA]</scope>
    <source>
        <strain evidence="2 4">NCTC13160</strain>
    </source>
</reference>
<name>A0A378YBF1_9BURK</name>
<evidence type="ECO:0000259" key="1">
    <source>
        <dbReference type="Pfam" id="PF14301"/>
    </source>
</evidence>
<dbReference type="EMBL" id="UGSG01000001">
    <property type="protein sequence ID" value="SUA73841.1"/>
    <property type="molecule type" value="Genomic_DNA"/>
</dbReference>
<gene>
    <name evidence="2" type="ORF">NCTC13160_00008</name>
    <name evidence="3" type="ORF">NCTC13160_04890</name>
</gene>
<proteinExistence type="predicted"/>
<dbReference type="OrthoDB" id="8945402at2"/>
<dbReference type="EMBL" id="UGSG01000001">
    <property type="protein sequence ID" value="SUA82016.1"/>
    <property type="molecule type" value="Genomic_DNA"/>
</dbReference>